<organism evidence="1 2">
    <name type="scientific">Linum tenue</name>
    <dbReference type="NCBI Taxonomy" id="586396"/>
    <lineage>
        <taxon>Eukaryota</taxon>
        <taxon>Viridiplantae</taxon>
        <taxon>Streptophyta</taxon>
        <taxon>Embryophyta</taxon>
        <taxon>Tracheophyta</taxon>
        <taxon>Spermatophyta</taxon>
        <taxon>Magnoliopsida</taxon>
        <taxon>eudicotyledons</taxon>
        <taxon>Gunneridae</taxon>
        <taxon>Pentapetalae</taxon>
        <taxon>rosids</taxon>
        <taxon>fabids</taxon>
        <taxon>Malpighiales</taxon>
        <taxon>Linaceae</taxon>
        <taxon>Linum</taxon>
    </lineage>
</organism>
<accession>A0AAV0GXR8</accession>
<protein>
    <submittedName>
        <fullName evidence="1">Uncharacterized protein</fullName>
    </submittedName>
</protein>
<proteinExistence type="predicted"/>
<comment type="caution">
    <text evidence="1">The sequence shown here is derived from an EMBL/GenBank/DDBJ whole genome shotgun (WGS) entry which is preliminary data.</text>
</comment>
<name>A0AAV0GXR8_9ROSI</name>
<dbReference type="EMBL" id="CAMGYJ010000002">
    <property type="protein sequence ID" value="CAI0377850.1"/>
    <property type="molecule type" value="Genomic_DNA"/>
</dbReference>
<gene>
    <name evidence="1" type="ORF">LITE_LOCUS1634</name>
</gene>
<dbReference type="AlphaFoldDB" id="A0AAV0GXR8"/>
<keyword evidence="2" id="KW-1185">Reference proteome</keyword>
<evidence type="ECO:0000313" key="2">
    <source>
        <dbReference type="Proteomes" id="UP001154282"/>
    </source>
</evidence>
<sequence length="45" mass="4997">MCHSNLQIELGPRINFITGQNGSTSLFTPFVSLAPLCMYTRVSNH</sequence>
<reference evidence="1" key="1">
    <citation type="submission" date="2022-08" db="EMBL/GenBank/DDBJ databases">
        <authorList>
            <person name="Gutierrez-Valencia J."/>
        </authorList>
    </citation>
    <scope>NUCLEOTIDE SEQUENCE</scope>
</reference>
<evidence type="ECO:0000313" key="1">
    <source>
        <dbReference type="EMBL" id="CAI0377850.1"/>
    </source>
</evidence>
<dbReference type="Proteomes" id="UP001154282">
    <property type="component" value="Unassembled WGS sequence"/>
</dbReference>